<organism evidence="1 2">
    <name type="scientific">Grimontia marina</name>
    <dbReference type="NCBI Taxonomy" id="646534"/>
    <lineage>
        <taxon>Bacteria</taxon>
        <taxon>Pseudomonadati</taxon>
        <taxon>Pseudomonadota</taxon>
        <taxon>Gammaproteobacteria</taxon>
        <taxon>Vibrionales</taxon>
        <taxon>Vibrionaceae</taxon>
        <taxon>Grimontia</taxon>
    </lineage>
</organism>
<dbReference type="OrthoDB" id="5917296at2"/>
<dbReference type="EMBL" id="FIZY01000005">
    <property type="protein sequence ID" value="CZF79091.1"/>
    <property type="molecule type" value="Genomic_DNA"/>
</dbReference>
<dbReference type="Proteomes" id="UP000073601">
    <property type="component" value="Unassembled WGS sequence"/>
</dbReference>
<name>A0A128EYI0_9GAMM</name>
<proteinExistence type="predicted"/>
<evidence type="ECO:0000313" key="1">
    <source>
        <dbReference type="EMBL" id="CZF79091.1"/>
    </source>
</evidence>
<dbReference type="AlphaFoldDB" id="A0A128EYI0"/>
<protein>
    <submittedName>
        <fullName evidence="1">Uncharacterized protein</fullName>
    </submittedName>
</protein>
<dbReference type="InterPro" id="IPR045508">
    <property type="entry name" value="DUF6482"/>
</dbReference>
<dbReference type="RefSeq" id="WP_002540372.1">
    <property type="nucleotide sequence ID" value="NZ_CAWRCI010000005.1"/>
</dbReference>
<reference evidence="2" key="1">
    <citation type="submission" date="2016-02" db="EMBL/GenBank/DDBJ databases">
        <authorList>
            <person name="Rodrigo-Torres Lidia"/>
            <person name="Arahal R.David."/>
        </authorList>
    </citation>
    <scope>NUCLEOTIDE SEQUENCE [LARGE SCALE GENOMIC DNA]</scope>
    <source>
        <strain evidence="2">CECT 8713</strain>
    </source>
</reference>
<sequence length="99" mass="11349">MKLKQLKSWIQAHPDNVPHCYVIAHAGGAQYVVEVEVRHKLEPLKDDNTDEVMHFDNMEQVSEKLRKVGVKKATLRLLDPYDEFGPADTSCNEDMEITL</sequence>
<dbReference type="Pfam" id="PF20090">
    <property type="entry name" value="DUF6482"/>
    <property type="match status" value="1"/>
</dbReference>
<evidence type="ECO:0000313" key="2">
    <source>
        <dbReference type="Proteomes" id="UP000073601"/>
    </source>
</evidence>
<keyword evidence="2" id="KW-1185">Reference proteome</keyword>
<gene>
    <name evidence="1" type="ORF">GMA8713_00835</name>
</gene>
<accession>A0A128EYI0</accession>